<dbReference type="EMBL" id="JAVRRA010008431">
    <property type="protein sequence ID" value="KAK5256675.1"/>
    <property type="molecule type" value="Genomic_DNA"/>
</dbReference>
<comment type="caution">
    <text evidence="1">The sequence shown here is derived from an EMBL/GenBank/DDBJ whole genome shotgun (WGS) entry which is preliminary data.</text>
</comment>
<gene>
    <name evidence="1" type="ORF">LTR16_002681</name>
</gene>
<evidence type="ECO:0000313" key="2">
    <source>
        <dbReference type="Proteomes" id="UP001357485"/>
    </source>
</evidence>
<proteinExistence type="predicted"/>
<dbReference type="Proteomes" id="UP001357485">
    <property type="component" value="Unassembled WGS sequence"/>
</dbReference>
<sequence length="171" mass="19325">IHDEAAEMLYGAYQFDFDTHIEAIVPFLNDLTPFSRSCIKRVGLVKRALPYDKDFDRCEWRSVCQYLSNPAENHIAPTHLSLGVVAGKPGPDGWDDVRSFTSEEFRWIAELDNMEWIKVLMAVKSLKSLDVRACVEHCPPPMSNAMAEYVAFSASIDGGFAEYIKAEMLTQ</sequence>
<protein>
    <submittedName>
        <fullName evidence="1">Uncharacterized protein</fullName>
    </submittedName>
</protein>
<keyword evidence="2" id="KW-1185">Reference proteome</keyword>
<reference evidence="1 2" key="1">
    <citation type="submission" date="2023-08" db="EMBL/GenBank/DDBJ databases">
        <title>Black Yeasts Isolated from many extreme environments.</title>
        <authorList>
            <person name="Coleine C."/>
            <person name="Stajich J.E."/>
            <person name="Selbmann L."/>
        </authorList>
    </citation>
    <scope>NUCLEOTIDE SEQUENCE [LARGE SCALE GENOMIC DNA]</scope>
    <source>
        <strain evidence="1 2">CCFEE 536</strain>
    </source>
</reference>
<evidence type="ECO:0000313" key="1">
    <source>
        <dbReference type="EMBL" id="KAK5256675.1"/>
    </source>
</evidence>
<name>A0ABR0LYG9_9PEZI</name>
<organism evidence="1 2">
    <name type="scientific">Cryomyces antarcticus</name>
    <dbReference type="NCBI Taxonomy" id="329879"/>
    <lineage>
        <taxon>Eukaryota</taxon>
        <taxon>Fungi</taxon>
        <taxon>Dikarya</taxon>
        <taxon>Ascomycota</taxon>
        <taxon>Pezizomycotina</taxon>
        <taxon>Dothideomycetes</taxon>
        <taxon>Dothideomycetes incertae sedis</taxon>
        <taxon>Cryomyces</taxon>
    </lineage>
</organism>
<feature type="non-terminal residue" evidence="1">
    <location>
        <position position="1"/>
    </location>
</feature>
<accession>A0ABR0LYG9</accession>